<gene>
    <name evidence="1" type="ORF">E9998_10070</name>
</gene>
<sequence>MPRPAEPLVVNDNGAWCWFQDERALVDPAAGRLVVGSIAAAEGPGGEARTGNVELAVVDLAARESTVVVLHENLEVDDHDVPALWHRSDGRWLAVYTRHKTDDLTRWRVSEPGDPTAWGPERTFDWAPHTGGRGVTYSNLRASGGRLYCFARAVNDDQCALVSDDEGDTWSYAGKLFTRPKVGYVNGYTRYASDGKRIDLVTTDHHPRDFDNSIYHGYIENGALHRSDGTVLDPAALDGEAPSQADLTTVLAAGSEWGGDPMTHCWTTDIRRSENGTVAAVLTARANLADEDFRRERAVPDLRFFYARLENGSWRVNELAKAGAGLMPHEEDYTGLAAIDPYDLDSLYLSTTVDPRDGSALPHHEIFHGRTDDGGATWTWTAVTEGSTVENLRPIVAPGDPSRIPLLWFRGEMTASQHYKCEAVLLDLPREH</sequence>
<dbReference type="RefSeq" id="WP_136529576.1">
    <property type="nucleotide sequence ID" value="NZ_STGX01000006.1"/>
</dbReference>
<dbReference type="SUPFAM" id="SSF50939">
    <property type="entry name" value="Sialidases"/>
    <property type="match status" value="1"/>
</dbReference>
<accession>A0A4S8PI37</accession>
<organism evidence="1 2">
    <name type="scientific">Glycomyces paridis</name>
    <dbReference type="NCBI Taxonomy" id="2126555"/>
    <lineage>
        <taxon>Bacteria</taxon>
        <taxon>Bacillati</taxon>
        <taxon>Actinomycetota</taxon>
        <taxon>Actinomycetes</taxon>
        <taxon>Glycomycetales</taxon>
        <taxon>Glycomycetaceae</taxon>
        <taxon>Glycomyces</taxon>
    </lineage>
</organism>
<dbReference type="InterPro" id="IPR036278">
    <property type="entry name" value="Sialidase_sf"/>
</dbReference>
<dbReference type="Proteomes" id="UP000305792">
    <property type="component" value="Unassembled WGS sequence"/>
</dbReference>
<proteinExistence type="predicted"/>
<comment type="caution">
    <text evidence="1">The sequence shown here is derived from an EMBL/GenBank/DDBJ whole genome shotgun (WGS) entry which is preliminary data.</text>
</comment>
<dbReference type="Pfam" id="PF15892">
    <property type="entry name" value="BNR_4"/>
    <property type="match status" value="1"/>
</dbReference>
<dbReference type="OrthoDB" id="6381507at2"/>
<dbReference type="EMBL" id="STGX01000006">
    <property type="protein sequence ID" value="THV29082.1"/>
    <property type="molecule type" value="Genomic_DNA"/>
</dbReference>
<evidence type="ECO:0000313" key="1">
    <source>
        <dbReference type="EMBL" id="THV29082.1"/>
    </source>
</evidence>
<dbReference type="AlphaFoldDB" id="A0A4S8PI37"/>
<keyword evidence="2" id="KW-1185">Reference proteome</keyword>
<name>A0A4S8PI37_9ACTN</name>
<protein>
    <recommendedName>
        <fullName evidence="3">Exo-alpha-sialidase</fullName>
    </recommendedName>
</protein>
<reference evidence="1 2" key="1">
    <citation type="journal article" date="2018" name="Int. J. Syst. Evol. Microbiol.">
        <title>Glycomyces paridis sp. nov., isolated from the medicinal plant Paris polyphylla.</title>
        <authorList>
            <person name="Fang X.M."/>
            <person name="Bai J.L."/>
            <person name="Su J."/>
            <person name="Zhao L.L."/>
            <person name="Liu H.Y."/>
            <person name="Ma B.P."/>
            <person name="Zhang Y.Q."/>
            <person name="Yu L.Y."/>
        </authorList>
    </citation>
    <scope>NUCLEOTIDE SEQUENCE [LARGE SCALE GENOMIC DNA]</scope>
    <source>
        <strain evidence="1 2">CPCC 204357</strain>
    </source>
</reference>
<evidence type="ECO:0000313" key="2">
    <source>
        <dbReference type="Proteomes" id="UP000305792"/>
    </source>
</evidence>
<evidence type="ECO:0008006" key="3">
    <source>
        <dbReference type="Google" id="ProtNLM"/>
    </source>
</evidence>